<dbReference type="PROSITE" id="PS00675">
    <property type="entry name" value="SIGMA54_INTERACT_1"/>
    <property type="match status" value="1"/>
</dbReference>
<dbReference type="PANTHER" id="PTHR32114">
    <property type="entry name" value="ABC TRANSPORTER ABCH.3"/>
    <property type="match status" value="1"/>
</dbReference>
<dbReference type="PANTHER" id="PTHR32114:SF2">
    <property type="entry name" value="ABC TRANSPORTER ABCH.3"/>
    <property type="match status" value="1"/>
</dbReference>
<dbReference type="Proteomes" id="UP000095453">
    <property type="component" value="Unassembled WGS sequence"/>
</dbReference>
<dbReference type="Pfam" id="PF13476">
    <property type="entry name" value="AAA_23"/>
    <property type="match status" value="1"/>
</dbReference>
<dbReference type="Gene3D" id="3.40.50.300">
    <property type="entry name" value="P-loop containing nucleotide triphosphate hydrolases"/>
    <property type="match status" value="2"/>
</dbReference>
<evidence type="ECO:0000256" key="1">
    <source>
        <dbReference type="ARBA" id="ARBA00006930"/>
    </source>
</evidence>
<dbReference type="GO" id="GO:0006302">
    <property type="term" value="P:double-strand break repair"/>
    <property type="evidence" value="ECO:0007669"/>
    <property type="project" value="InterPro"/>
</dbReference>
<organism evidence="6 7">
    <name type="scientific">Roseburia inulinivorans</name>
    <dbReference type="NCBI Taxonomy" id="360807"/>
    <lineage>
        <taxon>Bacteria</taxon>
        <taxon>Bacillati</taxon>
        <taxon>Bacillota</taxon>
        <taxon>Clostridia</taxon>
        <taxon>Lachnospirales</taxon>
        <taxon>Lachnospiraceae</taxon>
        <taxon>Roseburia</taxon>
    </lineage>
</organism>
<dbReference type="RefSeq" id="WP_055171462.1">
    <property type="nucleotide sequence ID" value="NZ_CYXX01000033.1"/>
</dbReference>
<evidence type="ECO:0000256" key="2">
    <source>
        <dbReference type="ARBA" id="ARBA00011322"/>
    </source>
</evidence>
<evidence type="ECO:0000256" key="4">
    <source>
        <dbReference type="SAM" id="Coils"/>
    </source>
</evidence>
<dbReference type="AlphaFoldDB" id="A0A173VMQ6"/>
<dbReference type="InterPro" id="IPR038729">
    <property type="entry name" value="Rad50/SbcC_AAA"/>
</dbReference>
<reference evidence="6 7" key="1">
    <citation type="submission" date="2015-09" db="EMBL/GenBank/DDBJ databases">
        <authorList>
            <consortium name="Pathogen Informatics"/>
        </authorList>
    </citation>
    <scope>NUCLEOTIDE SEQUENCE [LARGE SCALE GENOMIC DNA]</scope>
    <source>
        <strain evidence="6 7">2789STDY5608887</strain>
    </source>
</reference>
<dbReference type="EMBL" id="CYXX01000033">
    <property type="protein sequence ID" value="CUN28100.1"/>
    <property type="molecule type" value="Genomic_DNA"/>
</dbReference>
<feature type="coiled-coil region" evidence="4">
    <location>
        <begin position="487"/>
        <end position="614"/>
    </location>
</feature>
<dbReference type="SUPFAM" id="SSF52540">
    <property type="entry name" value="P-loop containing nucleoside triphosphate hydrolases"/>
    <property type="match status" value="1"/>
</dbReference>
<comment type="similarity">
    <text evidence="1">Belongs to the SMC family. SbcC subfamily.</text>
</comment>
<gene>
    <name evidence="6" type="primary">sbcC</name>
    <name evidence="6" type="ORF">ERS852444_03119</name>
</gene>
<comment type="subunit">
    <text evidence="2">Heterodimer of SbcC and SbcD.</text>
</comment>
<dbReference type="InterPro" id="IPR025662">
    <property type="entry name" value="Sigma_54_int_dom_ATP-bd_1"/>
</dbReference>
<name>A0A173VMQ6_9FIRM</name>
<dbReference type="Pfam" id="PF13558">
    <property type="entry name" value="SbcC_Walker_B"/>
    <property type="match status" value="1"/>
</dbReference>
<evidence type="ECO:0000259" key="5">
    <source>
        <dbReference type="Pfam" id="PF13476"/>
    </source>
</evidence>
<dbReference type="GO" id="GO:0016887">
    <property type="term" value="F:ATP hydrolysis activity"/>
    <property type="evidence" value="ECO:0007669"/>
    <property type="project" value="InterPro"/>
</dbReference>
<evidence type="ECO:0000313" key="7">
    <source>
        <dbReference type="Proteomes" id="UP000095453"/>
    </source>
</evidence>
<proteinExistence type="inferred from homology"/>
<feature type="coiled-coil region" evidence="4">
    <location>
        <begin position="661"/>
        <end position="724"/>
    </location>
</feature>
<accession>A0A173VMQ6</accession>
<sequence length="930" mass="106234">MKPLKLTMSAFGSYAGKNVIDFTGQQQGIFLITGDTGAGKTTIFDAITYALYNQTSGGERNGNMMRSQYAQPEAETYVELEFLYRGQTYRVRRNPDYKITKTLKNGKIREQKVPHSVELTLPDGTVFPEKKNATDAKIIEILGLTADQFSQIVMIAQGDFLKLLYTKSDERKMIFSKLFRTDIYWKIQENLRRKSMEMDERIQENDRAFEQEKSRIIPLPESEELPLDELVERLRERLKDALKEQNLRRANVEELNKKITKYEEINKLFVSLEKIRQTGKELEARQVESKERRQQIENALKADKVLVAEQQNLRQQQAVEQSVQAIAKMEETLTNNQEMFETLKTQLQEVEAEQKREAADIQKKMLALEQSFPSYEALQNARSEEQQAKKVWEDLEKTSEESFHKKEAGIAALKEQQKQQEQVVEQTKKNWEQTSLSASESAKHYEHMYEAFLKEQAGILAENLSAGCPCPVCGSTVHPDPAKLSDHAVTELEVEQAKKTRAAAEEKRDLAYAAFEAEKTEKQKLAQAVEKEEADFVLAQTIAKQQRKEAEQNYVSLQKTAEQIREKLVYPSLAEAKKQYAAMQKALEAAEQEIAKKRQKVSELAEAMNTLKGQKLAEEENQKTAKKLAVKTEKEYAKLLEKSGFVSEETYHLAILPERSRSKLEREEKEYESQCLRQQSEQKLLEKQVSGKTYTDTSELNEQLKVEKQALKEAEKTYMELHTAYENDRAVLQNCAVYLEKGKKMESEDQVIKSLSKTANGRLSGSAKIDFETYIQRQYFKQIIHEANKRLLTMSNHQFILKLKEEANTGRKTNEGLDLSVYSLVTDSERDVKTLSGGESFLAALAMALGLSDIVERSAGAIHPDMMFIDEGFGSLDAQSRQQAIEVLGELAGDSRMVGIISHVTELKEQIDRKLVVSRTDKGSRAVWTE</sequence>
<dbReference type="InterPro" id="IPR027417">
    <property type="entry name" value="P-loop_NTPase"/>
</dbReference>
<feature type="domain" description="Rad50/SbcC-type AAA" evidence="5">
    <location>
        <begin position="5"/>
        <end position="295"/>
    </location>
</feature>
<keyword evidence="4" id="KW-0175">Coiled coil</keyword>
<feature type="coiled-coil region" evidence="4">
    <location>
        <begin position="326"/>
        <end position="434"/>
    </location>
</feature>
<evidence type="ECO:0000256" key="3">
    <source>
        <dbReference type="ARBA" id="ARBA00013368"/>
    </source>
</evidence>
<protein>
    <recommendedName>
        <fullName evidence="3">Nuclease SbcCD subunit C</fullName>
    </recommendedName>
</protein>
<evidence type="ECO:0000313" key="6">
    <source>
        <dbReference type="EMBL" id="CUN28100.1"/>
    </source>
</evidence>